<gene>
    <name evidence="2" type="ORF">SAMN04515666_10512</name>
</gene>
<reference evidence="3" key="1">
    <citation type="submission" date="2016-10" db="EMBL/GenBank/DDBJ databases">
        <authorList>
            <person name="Varghese N."/>
            <person name="Submissions S."/>
        </authorList>
    </citation>
    <scope>NUCLEOTIDE SEQUENCE [LARGE SCALE GENOMIC DNA]</scope>
    <source>
        <strain evidence="3">LMG 26383,CCUG 61248,R- 45681</strain>
    </source>
</reference>
<dbReference type="PANTHER" id="PTHR33164">
    <property type="entry name" value="TRANSCRIPTIONAL REGULATOR, MARR FAMILY"/>
    <property type="match status" value="1"/>
</dbReference>
<dbReference type="OrthoDB" id="2287011at2"/>
<proteinExistence type="predicted"/>
<dbReference type="SMART" id="SM00347">
    <property type="entry name" value="HTH_MARR"/>
    <property type="match status" value="1"/>
</dbReference>
<dbReference type="STRING" id="1036779.SAMN04515666_10512"/>
<dbReference type="InterPro" id="IPR036388">
    <property type="entry name" value="WH-like_DNA-bd_sf"/>
</dbReference>
<dbReference type="GO" id="GO:0003700">
    <property type="term" value="F:DNA-binding transcription factor activity"/>
    <property type="evidence" value="ECO:0007669"/>
    <property type="project" value="InterPro"/>
</dbReference>
<keyword evidence="3" id="KW-1185">Reference proteome</keyword>
<dbReference type="Gene3D" id="1.10.10.10">
    <property type="entry name" value="Winged helix-like DNA-binding domain superfamily/Winged helix DNA-binding domain"/>
    <property type="match status" value="1"/>
</dbReference>
<dbReference type="AlphaFoldDB" id="A0A1H7SG91"/>
<name>A0A1H7SG91_9HYPH</name>
<dbReference type="Pfam" id="PF12802">
    <property type="entry name" value="MarR_2"/>
    <property type="match status" value="1"/>
</dbReference>
<feature type="domain" description="HTH marR-type" evidence="1">
    <location>
        <begin position="3"/>
        <end position="132"/>
    </location>
</feature>
<sequence>MSVPCICTTLRSASRRMIAFYDETIAPVGVNIAQFSLMRSIARVEPVTLTALGRRVELDRSTVGRNVRVLEKMGLVELGRGEDQREATVTLTEAGHKVLEDGAPLWDGAQKSLEDRLGVEFMRQLHTALDSL</sequence>
<dbReference type="GO" id="GO:0003677">
    <property type="term" value="F:DNA binding"/>
    <property type="evidence" value="ECO:0007669"/>
    <property type="project" value="UniProtKB-KW"/>
</dbReference>
<dbReference type="InterPro" id="IPR039422">
    <property type="entry name" value="MarR/SlyA-like"/>
</dbReference>
<dbReference type="PANTHER" id="PTHR33164:SF105">
    <property type="entry name" value="TRANSCRIPTIONAL REPRESSOR PROTEIN-RELATED"/>
    <property type="match status" value="1"/>
</dbReference>
<evidence type="ECO:0000313" key="3">
    <source>
        <dbReference type="Proteomes" id="UP000199664"/>
    </source>
</evidence>
<protein>
    <submittedName>
        <fullName evidence="2">DNA-binding transcriptional regulator, MarR family</fullName>
    </submittedName>
</protein>
<accession>A0A1H7SG91</accession>
<dbReference type="GO" id="GO:0006950">
    <property type="term" value="P:response to stress"/>
    <property type="evidence" value="ECO:0007669"/>
    <property type="project" value="TreeGrafter"/>
</dbReference>
<dbReference type="EMBL" id="FOAN01000005">
    <property type="protein sequence ID" value="SEL70497.1"/>
    <property type="molecule type" value="Genomic_DNA"/>
</dbReference>
<dbReference type="Proteomes" id="UP000199664">
    <property type="component" value="Unassembled WGS sequence"/>
</dbReference>
<dbReference type="InterPro" id="IPR000835">
    <property type="entry name" value="HTH_MarR-typ"/>
</dbReference>
<evidence type="ECO:0000259" key="1">
    <source>
        <dbReference type="PROSITE" id="PS50995"/>
    </source>
</evidence>
<organism evidence="2 3">
    <name type="scientific">Bosea lupini</name>
    <dbReference type="NCBI Taxonomy" id="1036779"/>
    <lineage>
        <taxon>Bacteria</taxon>
        <taxon>Pseudomonadati</taxon>
        <taxon>Pseudomonadota</taxon>
        <taxon>Alphaproteobacteria</taxon>
        <taxon>Hyphomicrobiales</taxon>
        <taxon>Boseaceae</taxon>
        <taxon>Bosea</taxon>
    </lineage>
</organism>
<dbReference type="RefSeq" id="WP_091836129.1">
    <property type="nucleotide sequence ID" value="NZ_FOAN01000005.1"/>
</dbReference>
<dbReference type="PROSITE" id="PS50995">
    <property type="entry name" value="HTH_MARR_2"/>
    <property type="match status" value="1"/>
</dbReference>
<dbReference type="SUPFAM" id="SSF46785">
    <property type="entry name" value="Winged helix' DNA-binding domain"/>
    <property type="match status" value="1"/>
</dbReference>
<evidence type="ECO:0000313" key="2">
    <source>
        <dbReference type="EMBL" id="SEL70497.1"/>
    </source>
</evidence>
<keyword evidence="2" id="KW-0238">DNA-binding</keyword>
<dbReference type="InterPro" id="IPR036390">
    <property type="entry name" value="WH_DNA-bd_sf"/>
</dbReference>